<feature type="non-terminal residue" evidence="9">
    <location>
        <position position="390"/>
    </location>
</feature>
<sequence length="390" mass="43636">MAFDLLPSLRPRVRHAVVCVRVCRKWEFRGGTDDGPISHLDLVLVDEKGNNMYGEIPATEAEKKGPLLEEGNIYVIRRFLVSNAKSTFRPVPGNYMIQFTCRTLIEPVTDSALVIPQFVYHLLLFGNLAQRVGLYSQFTDVLGVLVEISDPKVVHPSRKQTPTLTRDIVLHDLSHYEIKVTLWGQRASAFTLGNVYDPDEAKPIVVLLVGTLVKTYQGQNYLSGNAACRWYFNPDIPEANAFCSSLGNQRIDIRHTVLGPNQSRATAAAQAQPATLSELKDMDPYDIEGNCYRCTVTIARLVPRERWWFPSCASCNKSCNQDESGYKCRGCPSTNYRFKYKLCFVVTDGTAEAEMVCFADVATKIVGKPVQQVMRATRPSEEFPPDIAAV</sequence>
<comment type="similarity">
    <text evidence="1">Belongs to the replication factor A protein 1 family.</text>
</comment>
<evidence type="ECO:0000256" key="1">
    <source>
        <dbReference type="ARBA" id="ARBA00005690"/>
    </source>
</evidence>
<keyword evidence="5" id="KW-0238">DNA-binding</keyword>
<protein>
    <recommendedName>
        <fullName evidence="11">Replication factor A C-terminal domain-containing protein</fullName>
    </recommendedName>
</protein>
<dbReference type="InterPro" id="IPR047192">
    <property type="entry name" value="Euk_RPA1_DBD_C"/>
</dbReference>
<dbReference type="AlphaFoldDB" id="A0A9W8CGU1"/>
<organism evidence="9 10">
    <name type="scientific">Paspalum vaginatum</name>
    <name type="common">seashore paspalum</name>
    <dbReference type="NCBI Taxonomy" id="158149"/>
    <lineage>
        <taxon>Eukaryota</taxon>
        <taxon>Viridiplantae</taxon>
        <taxon>Streptophyta</taxon>
        <taxon>Embryophyta</taxon>
        <taxon>Tracheophyta</taxon>
        <taxon>Spermatophyta</taxon>
        <taxon>Magnoliopsida</taxon>
        <taxon>Liliopsida</taxon>
        <taxon>Poales</taxon>
        <taxon>Poaceae</taxon>
        <taxon>PACMAD clade</taxon>
        <taxon>Panicoideae</taxon>
        <taxon>Andropogonodae</taxon>
        <taxon>Paspaleae</taxon>
        <taxon>Paspalinae</taxon>
        <taxon>Paspalum</taxon>
    </lineage>
</organism>
<keyword evidence="2" id="KW-0479">Metal-binding</keyword>
<dbReference type="Pfam" id="PF08646">
    <property type="entry name" value="Rep_fac-A_C"/>
    <property type="match status" value="1"/>
</dbReference>
<evidence type="ECO:0000256" key="3">
    <source>
        <dbReference type="ARBA" id="ARBA00022771"/>
    </source>
</evidence>
<dbReference type="SUPFAM" id="SSF50249">
    <property type="entry name" value="Nucleic acid-binding proteins"/>
    <property type="match status" value="3"/>
</dbReference>
<dbReference type="CDD" id="cd04481">
    <property type="entry name" value="RPA1_DBD_B_like"/>
    <property type="match status" value="1"/>
</dbReference>
<dbReference type="Proteomes" id="UP001164776">
    <property type="component" value="Unassembled WGS sequence"/>
</dbReference>
<evidence type="ECO:0000259" key="6">
    <source>
        <dbReference type="Pfam" id="PF02721"/>
    </source>
</evidence>
<accession>A0A9W8CGU1</accession>
<comment type="caution">
    <text evidence="9">The sequence shown here is derived from an EMBL/GenBank/DDBJ whole genome shotgun (WGS) entry which is preliminary data.</text>
</comment>
<dbReference type="Gene3D" id="2.40.50.140">
    <property type="entry name" value="Nucleic acid-binding proteins"/>
    <property type="match status" value="3"/>
</dbReference>
<dbReference type="CDD" id="cd04480">
    <property type="entry name" value="RPA1_DBD_A_like"/>
    <property type="match status" value="1"/>
</dbReference>
<evidence type="ECO:0000256" key="4">
    <source>
        <dbReference type="ARBA" id="ARBA00022833"/>
    </source>
</evidence>
<dbReference type="GO" id="GO:0008270">
    <property type="term" value="F:zinc ion binding"/>
    <property type="evidence" value="ECO:0007669"/>
    <property type="project" value="UniProtKB-KW"/>
</dbReference>
<dbReference type="InterPro" id="IPR013955">
    <property type="entry name" value="Rep_factor-A_C"/>
</dbReference>
<proteinExistence type="inferred from homology"/>
<keyword evidence="3" id="KW-0863">Zinc-finger</keyword>
<dbReference type="InterPro" id="IPR031657">
    <property type="entry name" value="REPA_OB_2"/>
</dbReference>
<feature type="domain" description="Replication protein A 70 kDa DNA-binding subunit B/D first OB fold" evidence="6">
    <location>
        <begin position="3"/>
        <end position="106"/>
    </location>
</feature>
<evidence type="ECO:0008006" key="11">
    <source>
        <dbReference type="Google" id="ProtNLM"/>
    </source>
</evidence>
<evidence type="ECO:0000259" key="8">
    <source>
        <dbReference type="Pfam" id="PF16900"/>
    </source>
</evidence>
<dbReference type="EMBL" id="MU629443">
    <property type="protein sequence ID" value="KAJ1257096.1"/>
    <property type="molecule type" value="Genomic_DNA"/>
</dbReference>
<dbReference type="PANTHER" id="PTHR47165:SF3">
    <property type="entry name" value="RETROTRANSPOSON-LIKE PROTEIN"/>
    <property type="match status" value="1"/>
</dbReference>
<feature type="domain" description="Replication factor A C-terminal" evidence="7">
    <location>
        <begin position="300"/>
        <end position="378"/>
    </location>
</feature>
<dbReference type="InterPro" id="IPR012340">
    <property type="entry name" value="NA-bd_OB-fold"/>
</dbReference>
<evidence type="ECO:0000256" key="5">
    <source>
        <dbReference type="ARBA" id="ARBA00023125"/>
    </source>
</evidence>
<dbReference type="CDD" id="cd04476">
    <property type="entry name" value="RPA1_DBD_C"/>
    <property type="match status" value="1"/>
</dbReference>
<keyword evidence="4" id="KW-0862">Zinc</keyword>
<evidence type="ECO:0000313" key="10">
    <source>
        <dbReference type="Proteomes" id="UP001164776"/>
    </source>
</evidence>
<name>A0A9W8CGU1_9POAL</name>
<dbReference type="OrthoDB" id="694146at2759"/>
<dbReference type="InterPro" id="IPR003871">
    <property type="entry name" value="RFA1B/D_OB_1st"/>
</dbReference>
<feature type="domain" description="Replication protein A OB" evidence="8">
    <location>
        <begin position="138"/>
        <end position="220"/>
    </location>
</feature>
<evidence type="ECO:0000256" key="2">
    <source>
        <dbReference type="ARBA" id="ARBA00022723"/>
    </source>
</evidence>
<evidence type="ECO:0000259" key="7">
    <source>
        <dbReference type="Pfam" id="PF08646"/>
    </source>
</evidence>
<dbReference type="Pfam" id="PF02721">
    <property type="entry name" value="DUF223"/>
    <property type="match status" value="1"/>
</dbReference>
<keyword evidence="10" id="KW-1185">Reference proteome</keyword>
<gene>
    <name evidence="9" type="ORF">BS78_K223400</name>
</gene>
<dbReference type="PANTHER" id="PTHR47165">
    <property type="entry name" value="OS03G0429900 PROTEIN"/>
    <property type="match status" value="1"/>
</dbReference>
<evidence type="ECO:0000313" key="9">
    <source>
        <dbReference type="EMBL" id="KAJ1257096.1"/>
    </source>
</evidence>
<reference evidence="9 10" key="1">
    <citation type="submission" date="2022-10" db="EMBL/GenBank/DDBJ databases">
        <title>WGS assembly of Paspalum vaginatum 540-79.</title>
        <authorList>
            <person name="Sun G."/>
            <person name="Wase N."/>
            <person name="Shu S."/>
            <person name="Jenkins J."/>
            <person name="Zhou B."/>
            <person name="Torres-Rodriguez J."/>
            <person name="Chen C."/>
            <person name="Sandor L."/>
            <person name="Plott C."/>
            <person name="Yoshinga Y."/>
            <person name="Daum C."/>
            <person name="Qi P."/>
            <person name="Barry K."/>
            <person name="Lipzen A."/>
            <person name="Berry L."/>
            <person name="Pedersen C."/>
            <person name="Gottilla T."/>
            <person name="Foltz A."/>
            <person name="Yu H."/>
            <person name="O'Malley R."/>
            <person name="Zhang C."/>
            <person name="Devos K."/>
            <person name="Sigmon B."/>
            <person name="Yu B."/>
            <person name="Obata T."/>
            <person name="Schmutz J."/>
            <person name="Schnable J."/>
        </authorList>
    </citation>
    <scope>NUCLEOTIDE SEQUENCE [LARGE SCALE GENOMIC DNA]</scope>
    <source>
        <strain evidence="10">cv. 540-79</strain>
    </source>
</reference>
<dbReference type="GO" id="GO:0003677">
    <property type="term" value="F:DNA binding"/>
    <property type="evidence" value="ECO:0007669"/>
    <property type="project" value="UniProtKB-KW"/>
</dbReference>
<dbReference type="Pfam" id="PF16900">
    <property type="entry name" value="REPA_OB_2"/>
    <property type="match status" value="1"/>
</dbReference>